<sequence length="89" mass="9903">MYLSVSYIIRLRVYGTTTFHGSFGLAGPEAFPHQIQYYRRLWMECDANEIKATSRLASAVVITSSNSMALGSIPIISSYGTCNIPEYSK</sequence>
<organism evidence="1 2">
    <name type="scientific">Thanatephorus cucumeris (strain AG1-IA)</name>
    <name type="common">Rice sheath blight fungus</name>
    <name type="synonym">Rhizoctonia solani</name>
    <dbReference type="NCBI Taxonomy" id="983506"/>
    <lineage>
        <taxon>Eukaryota</taxon>
        <taxon>Fungi</taxon>
        <taxon>Dikarya</taxon>
        <taxon>Basidiomycota</taxon>
        <taxon>Agaricomycotina</taxon>
        <taxon>Agaricomycetes</taxon>
        <taxon>Cantharellales</taxon>
        <taxon>Ceratobasidiaceae</taxon>
        <taxon>Rhizoctonia</taxon>
        <taxon>Rhizoctonia solani AG-1</taxon>
    </lineage>
</organism>
<dbReference type="HOGENOM" id="CLU_2456305_0_0_1"/>
<dbReference type="AlphaFoldDB" id="L8X2F8"/>
<comment type="caution">
    <text evidence="1">The sequence shown here is derived from an EMBL/GenBank/DDBJ whole genome shotgun (WGS) entry which is preliminary data.</text>
</comment>
<name>L8X2F8_THACA</name>
<keyword evidence="2" id="KW-1185">Reference proteome</keyword>
<dbReference type="Proteomes" id="UP000011668">
    <property type="component" value="Unassembled WGS sequence"/>
</dbReference>
<reference evidence="1 2" key="1">
    <citation type="journal article" date="2013" name="Nat. Commun.">
        <title>The evolution and pathogenic mechanisms of the rice sheath blight pathogen.</title>
        <authorList>
            <person name="Zheng A."/>
            <person name="Lin R."/>
            <person name="Xu L."/>
            <person name="Qin P."/>
            <person name="Tang C."/>
            <person name="Ai P."/>
            <person name="Zhang D."/>
            <person name="Liu Y."/>
            <person name="Sun Z."/>
            <person name="Feng H."/>
            <person name="Wang Y."/>
            <person name="Chen Y."/>
            <person name="Liang X."/>
            <person name="Fu R."/>
            <person name="Li Q."/>
            <person name="Zhang J."/>
            <person name="Yu X."/>
            <person name="Xie Z."/>
            <person name="Ding L."/>
            <person name="Guan P."/>
            <person name="Tang J."/>
            <person name="Liang Y."/>
            <person name="Wang S."/>
            <person name="Deng Q."/>
            <person name="Li S."/>
            <person name="Zhu J."/>
            <person name="Wang L."/>
            <person name="Liu H."/>
            <person name="Li P."/>
        </authorList>
    </citation>
    <scope>NUCLEOTIDE SEQUENCE [LARGE SCALE GENOMIC DNA]</scope>
    <source>
        <strain evidence="2">AG-1 IA</strain>
    </source>
</reference>
<evidence type="ECO:0000313" key="1">
    <source>
        <dbReference type="EMBL" id="ELU43213.1"/>
    </source>
</evidence>
<evidence type="ECO:0000313" key="2">
    <source>
        <dbReference type="Proteomes" id="UP000011668"/>
    </source>
</evidence>
<protein>
    <submittedName>
        <fullName evidence="1">Uncharacterized protein</fullName>
    </submittedName>
</protein>
<gene>
    <name evidence="1" type="ORF">AG1IA_02755</name>
</gene>
<proteinExistence type="predicted"/>
<accession>L8X2F8</accession>
<dbReference type="EMBL" id="AFRT01000599">
    <property type="protein sequence ID" value="ELU43213.1"/>
    <property type="molecule type" value="Genomic_DNA"/>
</dbReference>